<evidence type="ECO:0000313" key="2">
    <source>
        <dbReference type="EMBL" id="RDB71364.1"/>
    </source>
</evidence>
<dbReference type="EMBL" id="PPTT01000002">
    <property type="protein sequence ID" value="RDB71364.1"/>
    <property type="molecule type" value="Genomic_DNA"/>
</dbReference>
<feature type="domain" description="DUF1508" evidence="1">
    <location>
        <begin position="13"/>
        <end position="55"/>
    </location>
</feature>
<protein>
    <recommendedName>
        <fullName evidence="1">DUF1508 domain-containing protein</fullName>
    </recommendedName>
</protein>
<dbReference type="PANTHER" id="PTHR40606">
    <property type="match status" value="1"/>
</dbReference>
<reference evidence="3" key="3">
    <citation type="journal article" date="2019" name="Microbiol. Resour. Announc.">
        <title>Draft Genome Sequences of Type Strains of Gordonibacter faecihominis, Paraeggerthella hongkongensis, Parvibacter caecicola,Slackia equolifaciens, Slackia faecicanis, and Slackia isoflavoniconvertens.</title>
        <authorList>
            <person name="Danylec N."/>
            <person name="Stoll D.A."/>
            <person name="Dotsch A."/>
            <person name="Huch M."/>
        </authorList>
    </citation>
    <scope>NUCLEOTIDE SEQUENCE</scope>
    <source>
        <strain evidence="3">DSM 16107</strain>
    </source>
</reference>
<reference evidence="5" key="2">
    <citation type="submission" date="2018-05" db="EMBL/GenBank/DDBJ databases">
        <title>Genome Sequencing of selected type strains of the family Eggerthellaceae.</title>
        <authorList>
            <person name="Danylec N."/>
            <person name="Stoll D.A."/>
            <person name="Doetsch A."/>
            <person name="Huch M."/>
        </authorList>
    </citation>
    <scope>NUCLEOTIDE SEQUENCE [LARGE SCALE GENOMIC DNA]</scope>
    <source>
        <strain evidence="5">DSM 16107</strain>
    </source>
</reference>
<dbReference type="InterPro" id="IPR036913">
    <property type="entry name" value="YegP-like_sf"/>
</dbReference>
<accession>A0A3N0J3T1</accession>
<evidence type="ECO:0000313" key="4">
    <source>
        <dbReference type="Proteomes" id="UP000253817"/>
    </source>
</evidence>
<dbReference type="AlphaFoldDB" id="A0A3N0J3T1"/>
<dbReference type="Pfam" id="PF07411">
    <property type="entry name" value="DUF1508"/>
    <property type="match status" value="1"/>
</dbReference>
<dbReference type="SUPFAM" id="SSF160113">
    <property type="entry name" value="YegP-like"/>
    <property type="match status" value="1"/>
</dbReference>
<organism evidence="3 5">
    <name type="scientific">Eggerthella sinensis</name>
    <dbReference type="NCBI Taxonomy" id="242230"/>
    <lineage>
        <taxon>Bacteria</taxon>
        <taxon>Bacillati</taxon>
        <taxon>Actinomycetota</taxon>
        <taxon>Coriobacteriia</taxon>
        <taxon>Eggerthellales</taxon>
        <taxon>Eggerthellaceae</taxon>
        <taxon>Eggerthella</taxon>
    </lineage>
</organism>
<dbReference type="Proteomes" id="UP000253817">
    <property type="component" value="Unassembled WGS sequence"/>
</dbReference>
<dbReference type="InterPro" id="IPR010879">
    <property type="entry name" value="DUF1508"/>
</dbReference>
<evidence type="ECO:0000259" key="1">
    <source>
        <dbReference type="Pfam" id="PF07411"/>
    </source>
</evidence>
<gene>
    <name evidence="2" type="ORF">C1876_01000</name>
    <name evidence="3" type="ORF">DMP09_00640</name>
</gene>
<evidence type="ECO:0000313" key="5">
    <source>
        <dbReference type="Proteomes" id="UP000270112"/>
    </source>
</evidence>
<dbReference type="PANTHER" id="PTHR40606:SF1">
    <property type="entry name" value="UPF0339 PROTEIN YEGP"/>
    <property type="match status" value="1"/>
</dbReference>
<name>A0A3N0J3T1_9ACTN</name>
<reference evidence="2 4" key="1">
    <citation type="journal article" date="2018" name="Elife">
        <title>Discovery and characterization of a prevalent human gut bacterial enzyme sufficient for the inactivation of a family of plant toxins.</title>
        <authorList>
            <person name="Koppel N."/>
            <person name="Bisanz J.E."/>
            <person name="Pandelia M.E."/>
            <person name="Turnbaugh P.J."/>
            <person name="Balskus E.P."/>
        </authorList>
    </citation>
    <scope>NUCLEOTIDE SEQUENCE [LARGE SCALE GENOMIC DNA]</scope>
    <source>
        <strain evidence="2 4">DSM 16107</strain>
    </source>
</reference>
<proteinExistence type="predicted"/>
<dbReference type="Gene3D" id="3.30.160.160">
    <property type="entry name" value="YegP-like"/>
    <property type="match status" value="1"/>
</dbReference>
<dbReference type="RefSeq" id="WP_114544870.1">
    <property type="nucleotide sequence ID" value="NZ_CATYHD010000006.1"/>
</dbReference>
<evidence type="ECO:0000313" key="3">
    <source>
        <dbReference type="EMBL" id="RNM43430.1"/>
    </source>
</evidence>
<dbReference type="EMBL" id="QICC01000001">
    <property type="protein sequence ID" value="RNM43430.1"/>
    <property type="molecule type" value="Genomic_DNA"/>
</dbReference>
<dbReference type="InterPro" id="IPR051141">
    <property type="entry name" value="UPF0339_domain"/>
</dbReference>
<dbReference type="OrthoDB" id="9802792at2"/>
<dbReference type="Proteomes" id="UP000270112">
    <property type="component" value="Unassembled WGS sequence"/>
</dbReference>
<keyword evidence="4" id="KW-1185">Reference proteome</keyword>
<comment type="caution">
    <text evidence="3">The sequence shown here is derived from an EMBL/GenBank/DDBJ whole genome shotgun (WGS) entry which is preliminary data.</text>
</comment>
<sequence length="58" mass="6275">MGKFVIKTTDSGCHFVLKADNGEVIATSQVYKSKESCKKGIESVKKNAPEADVVEEEA</sequence>